<evidence type="ECO:0000256" key="4">
    <source>
        <dbReference type="ARBA" id="ARBA00022723"/>
    </source>
</evidence>
<evidence type="ECO:0000313" key="9">
    <source>
        <dbReference type="EMBL" id="KPQ36955.1"/>
    </source>
</evidence>
<feature type="binding site" evidence="7">
    <location>
        <position position="54"/>
    </location>
    <ligand>
        <name>Zn(2+)</name>
        <dbReference type="ChEBI" id="CHEBI:29105"/>
        <label>1</label>
    </ligand>
</feature>
<comment type="subunit">
    <text evidence="7">Monomer.</text>
</comment>
<dbReference type="GO" id="GO:0004416">
    <property type="term" value="F:hydroxyacylglutathione hydrolase activity"/>
    <property type="evidence" value="ECO:0007669"/>
    <property type="project" value="UniProtKB-UniRule"/>
</dbReference>
<dbReference type="GO" id="GO:0019243">
    <property type="term" value="P:methylglyoxal catabolic process to D-lactate via S-lactoyl-glutathione"/>
    <property type="evidence" value="ECO:0007669"/>
    <property type="project" value="UniProtKB-UniRule"/>
</dbReference>
<dbReference type="Gene3D" id="3.60.15.10">
    <property type="entry name" value="Ribonuclease Z/Hydroxyacylglutathione hydrolase-like"/>
    <property type="match status" value="1"/>
</dbReference>
<proteinExistence type="inferred from homology"/>
<sequence length="270" mass="29751">MDIYRLPARADNYIFVLHNPVDHTAAVVDPADAPPVLDKLAELGATLVAIFNTHHHNDHVGGNRELIKRFPKAEVYASEEDKGRIPQQTYALKEGDRVTFADRIATVLFVPGHTRGHIAYYFSPTSAPASAPASVITPLDDTPGELFCGDTLFAGGCGRLFEGSPEQMQSSLAKLKALPDNTRIWCAHEYTLSNLKFAMHVEDQNEALRSRFAEVTTARAQNQPTVPALLATEKATNPFLRWESPQLQAIASSQDPVTVFAHIRTMKDSF</sequence>
<feature type="binding site" evidence="7">
    <location>
        <position position="56"/>
    </location>
    <ligand>
        <name>Zn(2+)</name>
        <dbReference type="ChEBI" id="CHEBI:29105"/>
        <label>1</label>
    </ligand>
</feature>
<dbReference type="InterPro" id="IPR001279">
    <property type="entry name" value="Metallo-B-lactamas"/>
</dbReference>
<evidence type="ECO:0000313" key="10">
    <source>
        <dbReference type="Proteomes" id="UP000050465"/>
    </source>
</evidence>
<evidence type="ECO:0000256" key="5">
    <source>
        <dbReference type="ARBA" id="ARBA00022801"/>
    </source>
</evidence>
<dbReference type="GO" id="GO:0046872">
    <property type="term" value="F:metal ion binding"/>
    <property type="evidence" value="ECO:0007669"/>
    <property type="project" value="UniProtKB-KW"/>
</dbReference>
<organism evidence="9 10">
    <name type="scientific">Phormidesmis priestleyi Ana</name>
    <dbReference type="NCBI Taxonomy" id="1666911"/>
    <lineage>
        <taxon>Bacteria</taxon>
        <taxon>Bacillati</taxon>
        <taxon>Cyanobacteriota</taxon>
        <taxon>Cyanophyceae</taxon>
        <taxon>Leptolyngbyales</taxon>
        <taxon>Leptolyngbyaceae</taxon>
        <taxon>Phormidesmis</taxon>
    </lineage>
</organism>
<dbReference type="HAMAP" id="MF_01374">
    <property type="entry name" value="Glyoxalase_2"/>
    <property type="match status" value="1"/>
</dbReference>
<dbReference type="STRING" id="1666911.HLUCCA11_03300"/>
<evidence type="ECO:0000256" key="7">
    <source>
        <dbReference type="HAMAP-Rule" id="MF_01374"/>
    </source>
</evidence>
<dbReference type="UniPathway" id="UPA00619">
    <property type="reaction ID" value="UER00676"/>
</dbReference>
<dbReference type="InterPro" id="IPR032282">
    <property type="entry name" value="HAGH_C"/>
</dbReference>
<feature type="domain" description="Metallo-beta-lactamase" evidence="8">
    <location>
        <begin position="11"/>
        <end position="188"/>
    </location>
</feature>
<dbReference type="SMART" id="SM00849">
    <property type="entry name" value="Lactamase_B"/>
    <property type="match status" value="1"/>
</dbReference>
<dbReference type="Pfam" id="PF00753">
    <property type="entry name" value="Lactamase_B"/>
    <property type="match status" value="1"/>
</dbReference>
<feature type="binding site" evidence="7">
    <location>
        <position position="59"/>
    </location>
    <ligand>
        <name>Zn(2+)</name>
        <dbReference type="ChEBI" id="CHEBI:29105"/>
        <label>2</label>
    </ligand>
</feature>
<dbReference type="EMBL" id="LJZR01000003">
    <property type="protein sequence ID" value="KPQ36955.1"/>
    <property type="molecule type" value="Genomic_DNA"/>
</dbReference>
<dbReference type="PANTHER" id="PTHR43705:SF1">
    <property type="entry name" value="HYDROXYACYLGLUTATHIONE HYDROLASE GLOB"/>
    <property type="match status" value="1"/>
</dbReference>
<dbReference type="PIRSF" id="PIRSF005457">
    <property type="entry name" value="Glx"/>
    <property type="match status" value="1"/>
</dbReference>
<reference evidence="9 10" key="1">
    <citation type="submission" date="2015-09" db="EMBL/GenBank/DDBJ databases">
        <title>Identification and resolution of microdiversity through metagenomic sequencing of parallel consortia.</title>
        <authorList>
            <person name="Nelson W.C."/>
            <person name="Romine M.F."/>
            <person name="Lindemann S.R."/>
        </authorList>
    </citation>
    <scope>NUCLEOTIDE SEQUENCE [LARGE SCALE GENOMIC DNA]</scope>
    <source>
        <strain evidence="9">Ana</strain>
    </source>
</reference>
<dbReference type="EC" id="3.1.2.6" evidence="7"/>
<feature type="binding site" evidence="7">
    <location>
        <position position="58"/>
    </location>
    <ligand>
        <name>Zn(2+)</name>
        <dbReference type="ChEBI" id="CHEBI:29105"/>
        <label>2</label>
    </ligand>
</feature>
<gene>
    <name evidence="7 9" type="primary">gloB</name>
    <name evidence="9" type="ORF">HLUCCA11_03300</name>
</gene>
<comment type="function">
    <text evidence="7">Thiolesterase that catalyzes the hydrolysis of S-D-lactoyl-glutathione to form glutathione and D-lactic acid.</text>
</comment>
<dbReference type="Pfam" id="PF16123">
    <property type="entry name" value="HAGH_C"/>
    <property type="match status" value="1"/>
</dbReference>
<evidence type="ECO:0000256" key="6">
    <source>
        <dbReference type="ARBA" id="ARBA00022833"/>
    </source>
</evidence>
<feature type="binding site" evidence="7">
    <location>
        <position position="188"/>
    </location>
    <ligand>
        <name>Zn(2+)</name>
        <dbReference type="ChEBI" id="CHEBI:29105"/>
        <label>2</label>
    </ligand>
</feature>
<name>A0A0P8DJI8_9CYAN</name>
<feature type="binding site" evidence="7">
    <location>
        <position position="113"/>
    </location>
    <ligand>
        <name>Zn(2+)</name>
        <dbReference type="ChEBI" id="CHEBI:29105"/>
        <label>1</label>
    </ligand>
</feature>
<dbReference type="NCBIfam" id="TIGR03413">
    <property type="entry name" value="GSH_gloB"/>
    <property type="match status" value="1"/>
</dbReference>
<keyword evidence="6 7" id="KW-0862">Zinc</keyword>
<comment type="catalytic activity">
    <reaction evidence="1 7">
        <text>an S-(2-hydroxyacyl)glutathione + H2O = a 2-hydroxy carboxylate + glutathione + H(+)</text>
        <dbReference type="Rhea" id="RHEA:21864"/>
        <dbReference type="ChEBI" id="CHEBI:15377"/>
        <dbReference type="ChEBI" id="CHEBI:15378"/>
        <dbReference type="ChEBI" id="CHEBI:57925"/>
        <dbReference type="ChEBI" id="CHEBI:58896"/>
        <dbReference type="ChEBI" id="CHEBI:71261"/>
        <dbReference type="EC" id="3.1.2.6"/>
    </reaction>
</comment>
<evidence type="ECO:0000256" key="3">
    <source>
        <dbReference type="ARBA" id="ARBA00006759"/>
    </source>
</evidence>
<dbReference type="Proteomes" id="UP000050465">
    <property type="component" value="Unassembled WGS sequence"/>
</dbReference>
<protein>
    <recommendedName>
        <fullName evidence="7">Hydroxyacylglutathione hydrolase</fullName>
        <ecNumber evidence="7">3.1.2.6</ecNumber>
    </recommendedName>
    <alternativeName>
        <fullName evidence="7">Glyoxalase II</fullName>
        <shortName evidence="7">Glx II</shortName>
    </alternativeName>
</protein>
<evidence type="ECO:0000259" key="8">
    <source>
        <dbReference type="SMART" id="SM00849"/>
    </source>
</evidence>
<feature type="binding site" evidence="7">
    <location>
        <position position="150"/>
    </location>
    <ligand>
        <name>Zn(2+)</name>
        <dbReference type="ChEBI" id="CHEBI:29105"/>
        <label>1</label>
    </ligand>
</feature>
<evidence type="ECO:0000256" key="2">
    <source>
        <dbReference type="ARBA" id="ARBA00004963"/>
    </source>
</evidence>
<comment type="pathway">
    <text evidence="2 7">Secondary metabolite metabolism; methylglyoxal degradation; (R)-lactate from methylglyoxal: step 2/2.</text>
</comment>
<keyword evidence="4 7" id="KW-0479">Metal-binding</keyword>
<dbReference type="InterPro" id="IPR036866">
    <property type="entry name" value="RibonucZ/Hydroxyglut_hydro"/>
</dbReference>
<dbReference type="InterPro" id="IPR017782">
    <property type="entry name" value="Hydroxyacylglutathione_Hdrlase"/>
</dbReference>
<feature type="binding site" evidence="7">
    <location>
        <position position="150"/>
    </location>
    <ligand>
        <name>Zn(2+)</name>
        <dbReference type="ChEBI" id="CHEBI:29105"/>
        <label>2</label>
    </ligand>
</feature>
<dbReference type="AlphaFoldDB" id="A0A0P8DJI8"/>
<dbReference type="InterPro" id="IPR035680">
    <property type="entry name" value="Clx_II_MBL"/>
</dbReference>
<comment type="similarity">
    <text evidence="3 7">Belongs to the metallo-beta-lactamase superfamily. Glyoxalase II family.</text>
</comment>
<evidence type="ECO:0000256" key="1">
    <source>
        <dbReference type="ARBA" id="ARBA00001623"/>
    </source>
</evidence>
<dbReference type="CDD" id="cd07723">
    <property type="entry name" value="hydroxyacylglutathione_hydrolase_MBL-fold"/>
    <property type="match status" value="1"/>
</dbReference>
<comment type="cofactor">
    <cofactor evidence="7">
        <name>Zn(2+)</name>
        <dbReference type="ChEBI" id="CHEBI:29105"/>
    </cofactor>
    <text evidence="7">Binds 2 Zn(2+) ions per subunit.</text>
</comment>
<keyword evidence="5 7" id="KW-0378">Hydrolase</keyword>
<comment type="caution">
    <text evidence="9">The sequence shown here is derived from an EMBL/GenBank/DDBJ whole genome shotgun (WGS) entry which is preliminary data.</text>
</comment>
<dbReference type="PATRIC" id="fig|1666911.3.peg.3507"/>
<dbReference type="PANTHER" id="PTHR43705">
    <property type="entry name" value="HYDROXYACYLGLUTATHIONE HYDROLASE"/>
    <property type="match status" value="1"/>
</dbReference>
<accession>A0A0P8DJI8</accession>
<dbReference type="InterPro" id="IPR050110">
    <property type="entry name" value="Glyoxalase_II_hydrolase"/>
</dbReference>
<dbReference type="SUPFAM" id="SSF56281">
    <property type="entry name" value="Metallo-hydrolase/oxidoreductase"/>
    <property type="match status" value="1"/>
</dbReference>